<organism evidence="3 4">
    <name type="scientific">Bowmanella denitrificans</name>
    <dbReference type="NCBI Taxonomy" id="366582"/>
    <lineage>
        <taxon>Bacteria</taxon>
        <taxon>Pseudomonadati</taxon>
        <taxon>Pseudomonadota</taxon>
        <taxon>Gammaproteobacteria</taxon>
        <taxon>Alteromonadales</taxon>
        <taxon>Alteromonadaceae</taxon>
        <taxon>Bowmanella</taxon>
    </lineage>
</organism>
<dbReference type="SUPFAM" id="SSF52499">
    <property type="entry name" value="Isochorismatase-like hydrolases"/>
    <property type="match status" value="1"/>
</dbReference>
<comment type="caution">
    <text evidence="3">The sequence shown here is derived from an EMBL/GenBank/DDBJ whole genome shotgun (WGS) entry which is preliminary data.</text>
</comment>
<dbReference type="Pfam" id="PF00857">
    <property type="entry name" value="Isochorismatase"/>
    <property type="match status" value="1"/>
</dbReference>
<dbReference type="Gene3D" id="3.40.50.850">
    <property type="entry name" value="Isochorismatase-like"/>
    <property type="match status" value="1"/>
</dbReference>
<evidence type="ECO:0000313" key="4">
    <source>
        <dbReference type="Proteomes" id="UP001501757"/>
    </source>
</evidence>
<evidence type="ECO:0000256" key="1">
    <source>
        <dbReference type="ARBA" id="ARBA00022801"/>
    </source>
</evidence>
<dbReference type="RefSeq" id="WP_343844777.1">
    <property type="nucleotide sequence ID" value="NZ_BAAAEI010000010.1"/>
</dbReference>
<protein>
    <submittedName>
        <fullName evidence="3">Isochorismatase family protein</fullName>
    </submittedName>
</protein>
<dbReference type="Proteomes" id="UP001501757">
    <property type="component" value="Unassembled WGS sequence"/>
</dbReference>
<name>A0ABN0X711_9ALTE</name>
<accession>A0ABN0X711</accession>
<sequence length="162" mass="17264">MPTNALLVIDIQNDYFPNGAFPLHNAEKACQAALPLIKQAKSAGWLAVGIQHLNSHDATLFAADTPGAELHPKIAAALGDAPIITKHQADSFFATGLAPLLEHHGVQNVYLLGMMTQHCITHTALSKQLPGQAFIYANACAAPTQFLHDLAIRGLSAHCRMA</sequence>
<keyword evidence="4" id="KW-1185">Reference proteome</keyword>
<feature type="domain" description="Isochorismatase-like" evidence="2">
    <location>
        <begin position="5"/>
        <end position="157"/>
    </location>
</feature>
<dbReference type="InterPro" id="IPR050272">
    <property type="entry name" value="Isochorismatase-like_hydrls"/>
</dbReference>
<dbReference type="PANTHER" id="PTHR43540:SF15">
    <property type="entry name" value="BLR5631 PROTEIN"/>
    <property type="match status" value="1"/>
</dbReference>
<dbReference type="InterPro" id="IPR000868">
    <property type="entry name" value="Isochorismatase-like_dom"/>
</dbReference>
<proteinExistence type="predicted"/>
<dbReference type="EMBL" id="BAAAEI010000010">
    <property type="protein sequence ID" value="GAA0356741.1"/>
    <property type="molecule type" value="Genomic_DNA"/>
</dbReference>
<evidence type="ECO:0000313" key="3">
    <source>
        <dbReference type="EMBL" id="GAA0356741.1"/>
    </source>
</evidence>
<dbReference type="PANTHER" id="PTHR43540">
    <property type="entry name" value="PEROXYUREIDOACRYLATE/UREIDOACRYLATE AMIDOHYDROLASE-RELATED"/>
    <property type="match status" value="1"/>
</dbReference>
<evidence type="ECO:0000259" key="2">
    <source>
        <dbReference type="Pfam" id="PF00857"/>
    </source>
</evidence>
<keyword evidence="1" id="KW-0378">Hydrolase</keyword>
<dbReference type="InterPro" id="IPR036380">
    <property type="entry name" value="Isochorismatase-like_sf"/>
</dbReference>
<reference evidence="3 4" key="1">
    <citation type="journal article" date="2019" name="Int. J. Syst. Evol. Microbiol.">
        <title>The Global Catalogue of Microorganisms (GCM) 10K type strain sequencing project: providing services to taxonomists for standard genome sequencing and annotation.</title>
        <authorList>
            <consortium name="The Broad Institute Genomics Platform"/>
            <consortium name="The Broad Institute Genome Sequencing Center for Infectious Disease"/>
            <person name="Wu L."/>
            <person name="Ma J."/>
        </authorList>
    </citation>
    <scope>NUCLEOTIDE SEQUENCE [LARGE SCALE GENOMIC DNA]</scope>
    <source>
        <strain evidence="3 4">JCM 13378</strain>
    </source>
</reference>
<gene>
    <name evidence="3" type="ORF">GCM10009092_21220</name>
</gene>